<gene>
    <name evidence="1" type="ORF">IAB06_00430</name>
</gene>
<dbReference type="AlphaFoldDB" id="A0A9D1MNQ0"/>
<protein>
    <submittedName>
        <fullName evidence="1">Uncharacterized protein</fullName>
    </submittedName>
</protein>
<dbReference type="EMBL" id="DVNI01000005">
    <property type="protein sequence ID" value="HIU63495.1"/>
    <property type="molecule type" value="Genomic_DNA"/>
</dbReference>
<proteinExistence type="predicted"/>
<reference evidence="1" key="2">
    <citation type="journal article" date="2021" name="PeerJ">
        <title>Extensive microbial diversity within the chicken gut microbiome revealed by metagenomics and culture.</title>
        <authorList>
            <person name="Gilroy R."/>
            <person name="Ravi A."/>
            <person name="Getino M."/>
            <person name="Pursley I."/>
            <person name="Horton D.L."/>
            <person name="Alikhan N.F."/>
            <person name="Baker D."/>
            <person name="Gharbi K."/>
            <person name="Hall N."/>
            <person name="Watson M."/>
            <person name="Adriaenssens E.M."/>
            <person name="Foster-Nyarko E."/>
            <person name="Jarju S."/>
            <person name="Secka A."/>
            <person name="Antonio M."/>
            <person name="Oren A."/>
            <person name="Chaudhuri R.R."/>
            <person name="La Ragione R."/>
            <person name="Hildebrand F."/>
            <person name="Pallen M.J."/>
        </authorList>
    </citation>
    <scope>NUCLEOTIDE SEQUENCE</scope>
    <source>
        <strain evidence="1">CHK160-1198</strain>
    </source>
</reference>
<sequence length="68" mass="7092">MEKLTKWFYGLGAASAGALPRAQQGLQNCNGICGSCGGGCIYGVALATSVLALYGYKRFLGLKVCNEK</sequence>
<comment type="caution">
    <text evidence="1">The sequence shown here is derived from an EMBL/GenBank/DDBJ whole genome shotgun (WGS) entry which is preliminary data.</text>
</comment>
<reference evidence="1" key="1">
    <citation type="submission" date="2020-10" db="EMBL/GenBank/DDBJ databases">
        <authorList>
            <person name="Gilroy R."/>
        </authorList>
    </citation>
    <scope>NUCLEOTIDE SEQUENCE</scope>
    <source>
        <strain evidence="1">CHK160-1198</strain>
    </source>
</reference>
<dbReference type="Proteomes" id="UP000824099">
    <property type="component" value="Unassembled WGS sequence"/>
</dbReference>
<name>A0A9D1MNQ0_9FIRM</name>
<accession>A0A9D1MNQ0</accession>
<evidence type="ECO:0000313" key="2">
    <source>
        <dbReference type="Proteomes" id="UP000824099"/>
    </source>
</evidence>
<evidence type="ECO:0000313" key="1">
    <source>
        <dbReference type="EMBL" id="HIU63495.1"/>
    </source>
</evidence>
<organism evidence="1 2">
    <name type="scientific">Candidatus Avacidaminococcus intestinavium</name>
    <dbReference type="NCBI Taxonomy" id="2840684"/>
    <lineage>
        <taxon>Bacteria</taxon>
        <taxon>Bacillati</taxon>
        <taxon>Bacillota</taxon>
        <taxon>Negativicutes</taxon>
        <taxon>Acidaminococcales</taxon>
        <taxon>Acidaminococcaceae</taxon>
        <taxon>Acidaminococcaceae incertae sedis</taxon>
        <taxon>Candidatus Avacidaminococcus</taxon>
    </lineage>
</organism>